<dbReference type="EMBL" id="PCPP01000005">
    <property type="protein sequence ID" value="PRB81147.1"/>
    <property type="molecule type" value="Genomic_DNA"/>
</dbReference>
<dbReference type="EMBL" id="PCPH01000006">
    <property type="protein sequence ID" value="PRB88083.1"/>
    <property type="molecule type" value="Genomic_DNA"/>
</dbReference>
<gene>
    <name evidence="1" type="ORF">CQ022_20290</name>
    <name evidence="2" type="ORF">CQ033_19195</name>
</gene>
<name>A0A2S9CKX3_CHRCI</name>
<evidence type="ECO:0000313" key="3">
    <source>
        <dbReference type="Proteomes" id="UP000238325"/>
    </source>
</evidence>
<dbReference type="AlphaFoldDB" id="A0A2S9CKX3"/>
<organism evidence="1 4">
    <name type="scientific">Chryseobacterium culicis</name>
    <dbReference type="NCBI Taxonomy" id="680127"/>
    <lineage>
        <taxon>Bacteria</taxon>
        <taxon>Pseudomonadati</taxon>
        <taxon>Bacteroidota</taxon>
        <taxon>Flavobacteriia</taxon>
        <taxon>Flavobacteriales</taxon>
        <taxon>Weeksellaceae</taxon>
        <taxon>Chryseobacterium group</taxon>
        <taxon>Chryseobacterium</taxon>
    </lineage>
</organism>
<evidence type="ECO:0000313" key="4">
    <source>
        <dbReference type="Proteomes" id="UP000238534"/>
    </source>
</evidence>
<dbReference type="RefSeq" id="WP_105684116.1">
    <property type="nucleotide sequence ID" value="NZ_JBBGZD010000005.1"/>
</dbReference>
<sequence length="65" mass="7139">MKKTNLSKSRLTRDELKNISGARAIDMGEGLDPGGDIGGTCPKTTPIYRCFKLADGSWYCYCGYN</sequence>
<keyword evidence="3" id="KW-1185">Reference proteome</keyword>
<evidence type="ECO:0000313" key="2">
    <source>
        <dbReference type="EMBL" id="PRB88083.1"/>
    </source>
</evidence>
<proteinExistence type="predicted"/>
<dbReference type="Proteomes" id="UP000238534">
    <property type="component" value="Unassembled WGS sequence"/>
</dbReference>
<evidence type="ECO:0000313" key="1">
    <source>
        <dbReference type="EMBL" id="PRB81147.1"/>
    </source>
</evidence>
<comment type="caution">
    <text evidence="1">The sequence shown here is derived from an EMBL/GenBank/DDBJ whole genome shotgun (WGS) entry which is preliminary data.</text>
</comment>
<reference evidence="3 4" key="1">
    <citation type="submission" date="2017-09" db="EMBL/GenBank/DDBJ databases">
        <title>Genomic, metabolic, and phenotypic characteristics of bacterial isolates from the natural microbiome of the model nematode Caenorhabditis elegans.</title>
        <authorList>
            <person name="Zimmermann J."/>
            <person name="Obeng N."/>
            <person name="Yang W."/>
            <person name="Obeng O."/>
            <person name="Kissoyan K."/>
            <person name="Pees B."/>
            <person name="Dirksen P."/>
            <person name="Hoppner M."/>
            <person name="Franke A."/>
            <person name="Rosenstiel P."/>
            <person name="Leippe M."/>
            <person name="Dierking K."/>
            <person name="Kaleta C."/>
            <person name="Schulenburg H."/>
        </authorList>
    </citation>
    <scope>NUCLEOTIDE SEQUENCE [LARGE SCALE GENOMIC DNA]</scope>
    <source>
        <strain evidence="1 4">MYb25</strain>
        <strain evidence="2 3">MYb44</strain>
    </source>
</reference>
<accession>A0A2S9CKX3</accession>
<protein>
    <submittedName>
        <fullName evidence="1">Uncharacterized protein</fullName>
    </submittedName>
</protein>
<dbReference type="Proteomes" id="UP000238325">
    <property type="component" value="Unassembled WGS sequence"/>
</dbReference>